<dbReference type="AlphaFoldDB" id="A0AAW0B9G9"/>
<protein>
    <submittedName>
        <fullName evidence="1">Uncharacterized protein</fullName>
    </submittedName>
</protein>
<dbReference type="Proteomes" id="UP001383192">
    <property type="component" value="Unassembled WGS sequence"/>
</dbReference>
<evidence type="ECO:0000313" key="1">
    <source>
        <dbReference type="EMBL" id="KAK7022904.1"/>
    </source>
</evidence>
<dbReference type="EMBL" id="JAYKXP010000144">
    <property type="protein sequence ID" value="KAK7022904.1"/>
    <property type="molecule type" value="Genomic_DNA"/>
</dbReference>
<comment type="caution">
    <text evidence="1">The sequence shown here is derived from an EMBL/GenBank/DDBJ whole genome shotgun (WGS) entry which is preliminary data.</text>
</comment>
<sequence>MIPPDDYKPYVLCETPLTRCYQVDAFMQHGLHRFPSSNAAIQAICRLGIPPSSHQDVSHPPKEAKAALEAFAYLACNVVPEMGYRLETVDLVKRHWVHISPWIDLLLEGYALADKEPRTLTGIEFRDNVLYVLPLLLSYPGSSSHSNKSSEAQKLRRMAPKLVHQAVCIWIKVMEMRHVSWARWTFMLKVVYLLTGQEVLTDFVEKTLRTGPNSQETIANIGIHHIRLVTRHAHEVEREQFQQVHGALIALSGCFRYSNPPLLPFLRRGGAAALVKMIATLMAKPKTIRASGEESYERTEDIFRTVNIALMVLEGALEGPAWVSQTLDAGLISVIFKAEEVYGEDRVIGPHLQRIWPNMAKVLDRITMYSVYPSVVNRFIVTTKHIISSDFETWLEFKEPGWEMMEAWREIESSIMSMKYALGIMKRQSLGSLCAYKEVSVFSTFFEDSHLFDSVLGRETPHREHVAFFAVLHAATRFIVRRRVQESIAAMPPPGRLEISFFRDIMQRYMYLNGTQILEDQKSINVHLSISPEDTAFIASEDLPLDNPFNIHRAVVIINFDYAAKCTEPLSDERYSVLDLKAALLDERLRPNRAEVNRLCSVVSRVDEEELVGIGFFPITIGRPEKAWLVIETTRGPFFQAHNGNTESNYGDDDLDILDNLGDPETYKQFVKEFYSKERIKKRFRRHARLKMGWGTDQEAENLLRKLQSHMNRS</sequence>
<accession>A0AAW0B9G9</accession>
<reference evidence="1 2" key="1">
    <citation type="submission" date="2024-01" db="EMBL/GenBank/DDBJ databases">
        <title>A draft genome for a cacao thread blight-causing isolate of Paramarasmius palmivorus.</title>
        <authorList>
            <person name="Baruah I.K."/>
            <person name="Bukari Y."/>
            <person name="Amoako-Attah I."/>
            <person name="Meinhardt L.W."/>
            <person name="Bailey B.A."/>
            <person name="Cohen S.P."/>
        </authorList>
    </citation>
    <scope>NUCLEOTIDE SEQUENCE [LARGE SCALE GENOMIC DNA]</scope>
    <source>
        <strain evidence="1 2">GH-12</strain>
    </source>
</reference>
<name>A0AAW0B9G9_9AGAR</name>
<keyword evidence="2" id="KW-1185">Reference proteome</keyword>
<organism evidence="1 2">
    <name type="scientific">Paramarasmius palmivorus</name>
    <dbReference type="NCBI Taxonomy" id="297713"/>
    <lineage>
        <taxon>Eukaryota</taxon>
        <taxon>Fungi</taxon>
        <taxon>Dikarya</taxon>
        <taxon>Basidiomycota</taxon>
        <taxon>Agaricomycotina</taxon>
        <taxon>Agaricomycetes</taxon>
        <taxon>Agaricomycetidae</taxon>
        <taxon>Agaricales</taxon>
        <taxon>Marasmiineae</taxon>
        <taxon>Marasmiaceae</taxon>
        <taxon>Paramarasmius</taxon>
    </lineage>
</organism>
<evidence type="ECO:0000313" key="2">
    <source>
        <dbReference type="Proteomes" id="UP001383192"/>
    </source>
</evidence>
<proteinExistence type="predicted"/>
<gene>
    <name evidence="1" type="ORF">VNI00_016891</name>
</gene>